<accession>A0ABD2W051</accession>
<evidence type="ECO:0000313" key="2">
    <source>
        <dbReference type="Proteomes" id="UP001627154"/>
    </source>
</evidence>
<reference evidence="1 2" key="1">
    <citation type="journal article" date="2024" name="bioRxiv">
        <title>A reference genome for Trichogramma kaykai: A tiny desert-dwelling parasitoid wasp with competing sex-ratio distorters.</title>
        <authorList>
            <person name="Culotta J."/>
            <person name="Lindsey A.R."/>
        </authorList>
    </citation>
    <scope>NUCLEOTIDE SEQUENCE [LARGE SCALE GENOMIC DNA]</scope>
    <source>
        <strain evidence="1 2">KSX58</strain>
    </source>
</reference>
<sequence length="192" mass="21372">MPTRHGAEHELHLCEDDVITYSIVGEFASAVPEAAVAAVLAAGLPRRRIFLIVLRSEALHPGDPMRFDSSNSRLRALNHSRANESMIDACNDEDDGRDDAERSVRPHWRTHKWANVAKIETFLEIKISSTVWIGRSRVTQGNVPRSSRCYGQPHHYSSHLSCEGFNSMCSSRKILADLNAPTLGCPVAKQNE</sequence>
<protein>
    <submittedName>
        <fullName evidence="1">Uncharacterized protein</fullName>
    </submittedName>
</protein>
<dbReference type="AlphaFoldDB" id="A0ABD2W051"/>
<dbReference type="EMBL" id="JBJJXI010000149">
    <property type="protein sequence ID" value="KAL3386041.1"/>
    <property type="molecule type" value="Genomic_DNA"/>
</dbReference>
<comment type="caution">
    <text evidence="1">The sequence shown here is derived from an EMBL/GenBank/DDBJ whole genome shotgun (WGS) entry which is preliminary data.</text>
</comment>
<dbReference type="Proteomes" id="UP001627154">
    <property type="component" value="Unassembled WGS sequence"/>
</dbReference>
<name>A0ABD2W051_9HYME</name>
<organism evidence="1 2">
    <name type="scientific">Trichogramma kaykai</name>
    <dbReference type="NCBI Taxonomy" id="54128"/>
    <lineage>
        <taxon>Eukaryota</taxon>
        <taxon>Metazoa</taxon>
        <taxon>Ecdysozoa</taxon>
        <taxon>Arthropoda</taxon>
        <taxon>Hexapoda</taxon>
        <taxon>Insecta</taxon>
        <taxon>Pterygota</taxon>
        <taxon>Neoptera</taxon>
        <taxon>Endopterygota</taxon>
        <taxon>Hymenoptera</taxon>
        <taxon>Apocrita</taxon>
        <taxon>Proctotrupomorpha</taxon>
        <taxon>Chalcidoidea</taxon>
        <taxon>Trichogrammatidae</taxon>
        <taxon>Trichogramma</taxon>
    </lineage>
</organism>
<keyword evidence="2" id="KW-1185">Reference proteome</keyword>
<gene>
    <name evidence="1" type="ORF">TKK_018544</name>
</gene>
<evidence type="ECO:0000313" key="1">
    <source>
        <dbReference type="EMBL" id="KAL3386041.1"/>
    </source>
</evidence>
<proteinExistence type="predicted"/>